<feature type="domain" description="Outer membrane protein beta-barrel" evidence="3">
    <location>
        <begin position="45"/>
        <end position="224"/>
    </location>
</feature>
<dbReference type="HOGENOM" id="CLU_057473_0_0_5"/>
<proteinExistence type="predicted"/>
<dbReference type="Pfam" id="PF13505">
    <property type="entry name" value="OMP_b-brl"/>
    <property type="match status" value="1"/>
</dbReference>
<dbReference type="STRING" id="266779.Meso_3164"/>
<evidence type="ECO:0000256" key="2">
    <source>
        <dbReference type="SAM" id="SignalP"/>
    </source>
</evidence>
<keyword evidence="1 2" id="KW-0732">Signal</keyword>
<organism evidence="4">
    <name type="scientific">Chelativorans sp. (strain BNC1)</name>
    <dbReference type="NCBI Taxonomy" id="266779"/>
    <lineage>
        <taxon>Bacteria</taxon>
        <taxon>Pseudomonadati</taxon>
        <taxon>Pseudomonadota</taxon>
        <taxon>Alphaproteobacteria</taxon>
        <taxon>Hyphomicrobiales</taxon>
        <taxon>Phyllobacteriaceae</taxon>
        <taxon>Chelativorans</taxon>
    </lineage>
</organism>
<dbReference type="Gene3D" id="2.40.160.20">
    <property type="match status" value="1"/>
</dbReference>
<name>Q11DI9_CHESB</name>
<dbReference type="KEGG" id="mes:Meso_3164"/>
<evidence type="ECO:0000256" key="1">
    <source>
        <dbReference type="ARBA" id="ARBA00022729"/>
    </source>
</evidence>
<dbReference type="EMBL" id="CP000390">
    <property type="protein sequence ID" value="ABG64536.1"/>
    <property type="molecule type" value="Genomic_DNA"/>
</dbReference>
<feature type="chain" id="PRO_5004180032" description="Outer membrane protein beta-barrel domain-containing protein" evidence="2">
    <location>
        <begin position="25"/>
        <end position="227"/>
    </location>
</feature>
<accession>Q11DI9</accession>
<evidence type="ECO:0000259" key="3">
    <source>
        <dbReference type="Pfam" id="PF13505"/>
    </source>
</evidence>
<reference evidence="4" key="1">
    <citation type="submission" date="2006-06" db="EMBL/GenBank/DDBJ databases">
        <title>Complete sequence of chromosome of Chelativorans sp. BNC1.</title>
        <authorList>
            <consortium name="US DOE Joint Genome Institute"/>
            <person name="Copeland A."/>
            <person name="Lucas S."/>
            <person name="Lapidus A."/>
            <person name="Barry K."/>
            <person name="Detter J.C."/>
            <person name="Glavina del Rio T."/>
            <person name="Hammon N."/>
            <person name="Israni S."/>
            <person name="Dalin E."/>
            <person name="Tice H."/>
            <person name="Pitluck S."/>
            <person name="Chertkov O."/>
            <person name="Brettin T."/>
            <person name="Bruce D."/>
            <person name="Han C."/>
            <person name="Tapia R."/>
            <person name="Gilna P."/>
            <person name="Schmutz J."/>
            <person name="Larimer F."/>
            <person name="Land M."/>
            <person name="Hauser L."/>
            <person name="Kyrpides N."/>
            <person name="Mikhailova N."/>
            <person name="Richardson P."/>
        </authorList>
    </citation>
    <scope>NUCLEOTIDE SEQUENCE</scope>
    <source>
        <strain evidence="4">BNC1</strain>
    </source>
</reference>
<dbReference type="OrthoDB" id="5643626at2"/>
<sequence precursor="true">MQKSCSLTLIAAAILFAQAEPGRAADYDPPMIIEEAPLVPVEVGSGWYLRGDVSYSVNKSVYDVDTLADDIDNNRIGGSVGVGHHFTDLLRADINVAYIAGDDYDDGVIAAERRVWSGMVNGYLDLGTFVGLTPYVGAGAGLLYTSHEISGSDPFFTDAFSSIDRQYEFAYALNAGVSYQMTNNLSVDVGYQYLNSPGTKYVDVDRGTVEEGVDFHQVKMGLRYDLW</sequence>
<dbReference type="InterPro" id="IPR027385">
    <property type="entry name" value="Beta-barrel_OMP"/>
</dbReference>
<protein>
    <recommendedName>
        <fullName evidence="3">Outer membrane protein beta-barrel domain-containing protein</fullName>
    </recommendedName>
</protein>
<gene>
    <name evidence="4" type="ordered locus">Meso_3164</name>
</gene>
<dbReference type="eggNOG" id="COG3637">
    <property type="taxonomic scope" value="Bacteria"/>
</dbReference>
<dbReference type="SUPFAM" id="SSF56925">
    <property type="entry name" value="OMPA-like"/>
    <property type="match status" value="1"/>
</dbReference>
<evidence type="ECO:0000313" key="4">
    <source>
        <dbReference type="EMBL" id="ABG64536.1"/>
    </source>
</evidence>
<feature type="signal peptide" evidence="2">
    <location>
        <begin position="1"/>
        <end position="24"/>
    </location>
</feature>
<dbReference type="InterPro" id="IPR011250">
    <property type="entry name" value="OMP/PagP_B-barrel"/>
</dbReference>
<dbReference type="AlphaFoldDB" id="Q11DI9"/>